<accession>A0A643C8D9</accession>
<dbReference type="OrthoDB" id="10030037at2759"/>
<evidence type="ECO:0000313" key="5">
    <source>
        <dbReference type="EMBL" id="KAB0396473.1"/>
    </source>
</evidence>
<sequence>MGSVSSLISGHGFHSKHCRASQYKLRKSSHLKKLNRYSDGLLRFGFSQDLGHGKSSSKMGKSEDFFYIKVSQKARGSHRPDYTALSSGDLGGQAGVDFGPSTPPKLMPFSNQLEMDLEKGAVRPTAFKPVLPRSGAILHSSPESASHQLHPAPPDKPKEQELKPGLCSGALSDSGRNSMSSLPTHSTTSSYQLDPLVTPVGPASRFGGSAHNITQGNILQDSNMTSLKALSFSDGGSKLAHPSKADKGSIRSPISTDQCTIQELEQKLLEREGELQRLHRSFEEKELAASQAYEERPRRCKDEPEGLEPKGKLKSAAQKSQRAQQVLHLQVLQLQQEKRQLRQELESLMKEQDLLETKLRSYEKEKTSFVCQKSGEISLLKQQLKESQTEINAKASEILNLKAQLKDTRGRLEGLELKTQDLESALRTKGLELEVCENELQRKKNEAELLREKGPLPHSGPQFGSVSVEGDRTLSLNSSQPEGRQASAEMQGPATFDITDDEAMSSGGWPGV</sequence>
<feature type="compositionally biased region" description="Basic and acidic residues" evidence="4">
    <location>
        <begin position="153"/>
        <end position="162"/>
    </location>
</feature>
<reference evidence="5 6" key="1">
    <citation type="journal article" date="2019" name="PLoS ONE">
        <title>Genomic analyses reveal an absence of contemporary introgressive admixture between fin whales and blue whales, despite known hybrids.</title>
        <authorList>
            <person name="Westbury M.V."/>
            <person name="Petersen B."/>
            <person name="Lorenzen E.D."/>
        </authorList>
    </citation>
    <scope>NUCLEOTIDE SEQUENCE [LARGE SCALE GENOMIC DNA]</scope>
    <source>
        <strain evidence="5">FinWhale-01</strain>
    </source>
</reference>
<keyword evidence="6" id="KW-1185">Reference proteome</keyword>
<protein>
    <recommendedName>
        <fullName evidence="7">Leucine zipper tumor suppressor 1</fullName>
    </recommendedName>
</protein>
<dbReference type="PANTHER" id="PTHR19354:SF5">
    <property type="entry name" value="ZIPPER PUTATIVE TUMOR SUPPRESSOR 1-RELATED"/>
    <property type="match status" value="1"/>
</dbReference>
<feature type="region of interest" description="Disordered" evidence="4">
    <location>
        <begin position="233"/>
        <end position="257"/>
    </location>
</feature>
<evidence type="ECO:0000256" key="2">
    <source>
        <dbReference type="ARBA" id="ARBA00022490"/>
    </source>
</evidence>
<dbReference type="Pfam" id="PF06818">
    <property type="entry name" value="Fez1"/>
    <property type="match status" value="1"/>
</dbReference>
<keyword evidence="3" id="KW-0175">Coiled coil</keyword>
<dbReference type="GO" id="GO:0048814">
    <property type="term" value="P:regulation of dendrite morphogenesis"/>
    <property type="evidence" value="ECO:0007669"/>
    <property type="project" value="TreeGrafter"/>
</dbReference>
<proteinExistence type="predicted"/>
<feature type="region of interest" description="Disordered" evidence="4">
    <location>
        <begin position="288"/>
        <end position="319"/>
    </location>
</feature>
<evidence type="ECO:0008006" key="7">
    <source>
        <dbReference type="Google" id="ProtNLM"/>
    </source>
</evidence>
<dbReference type="EMBL" id="SGJD01002167">
    <property type="protein sequence ID" value="KAB0396473.1"/>
    <property type="molecule type" value="Genomic_DNA"/>
</dbReference>
<evidence type="ECO:0000256" key="4">
    <source>
        <dbReference type="SAM" id="MobiDB-lite"/>
    </source>
</evidence>
<dbReference type="PANTHER" id="PTHR19354">
    <property type="entry name" value="ZIPPER PUTATIVE TUMOR SUPPRESSOR 2 HOMOLOG-LIKE PROTEIN-RELATED"/>
    <property type="match status" value="1"/>
</dbReference>
<evidence type="ECO:0000256" key="3">
    <source>
        <dbReference type="ARBA" id="ARBA00023054"/>
    </source>
</evidence>
<organism evidence="5 6">
    <name type="scientific">Balaenoptera physalus</name>
    <name type="common">Fin whale</name>
    <name type="synonym">Balaena physalus</name>
    <dbReference type="NCBI Taxonomy" id="9770"/>
    <lineage>
        <taxon>Eukaryota</taxon>
        <taxon>Metazoa</taxon>
        <taxon>Chordata</taxon>
        <taxon>Craniata</taxon>
        <taxon>Vertebrata</taxon>
        <taxon>Euteleostomi</taxon>
        <taxon>Mammalia</taxon>
        <taxon>Eutheria</taxon>
        <taxon>Laurasiatheria</taxon>
        <taxon>Artiodactyla</taxon>
        <taxon>Whippomorpha</taxon>
        <taxon>Cetacea</taxon>
        <taxon>Mysticeti</taxon>
        <taxon>Balaenopteridae</taxon>
        <taxon>Balaenoptera</taxon>
    </lineage>
</organism>
<evidence type="ECO:0000313" key="6">
    <source>
        <dbReference type="Proteomes" id="UP000437017"/>
    </source>
</evidence>
<keyword evidence="2" id="KW-0963">Cytoplasm</keyword>
<dbReference type="Proteomes" id="UP000437017">
    <property type="component" value="Unassembled WGS sequence"/>
</dbReference>
<dbReference type="GO" id="GO:0043197">
    <property type="term" value="C:dendritic spine"/>
    <property type="evidence" value="ECO:0007669"/>
    <property type="project" value="TreeGrafter"/>
</dbReference>
<gene>
    <name evidence="5" type="ORF">E2I00_001500</name>
</gene>
<dbReference type="GO" id="GO:0048167">
    <property type="term" value="P:regulation of synaptic plasticity"/>
    <property type="evidence" value="ECO:0007669"/>
    <property type="project" value="TreeGrafter"/>
</dbReference>
<evidence type="ECO:0000256" key="1">
    <source>
        <dbReference type="ARBA" id="ARBA00004496"/>
    </source>
</evidence>
<feature type="compositionally biased region" description="Polar residues" evidence="4">
    <location>
        <begin position="174"/>
        <end position="192"/>
    </location>
</feature>
<feature type="region of interest" description="Disordered" evidence="4">
    <location>
        <begin position="136"/>
        <end position="193"/>
    </location>
</feature>
<dbReference type="AlphaFoldDB" id="A0A643C8D9"/>
<comment type="caution">
    <text evidence="5">The sequence shown here is derived from an EMBL/GenBank/DDBJ whole genome shotgun (WGS) entry which is preliminary data.</text>
</comment>
<dbReference type="InterPro" id="IPR045329">
    <property type="entry name" value="LZTS"/>
</dbReference>
<feature type="compositionally biased region" description="Basic and acidic residues" evidence="4">
    <location>
        <begin position="288"/>
        <end position="311"/>
    </location>
</feature>
<feature type="region of interest" description="Disordered" evidence="4">
    <location>
        <begin position="449"/>
        <end position="512"/>
    </location>
</feature>
<dbReference type="GO" id="GO:0005737">
    <property type="term" value="C:cytoplasm"/>
    <property type="evidence" value="ECO:0007669"/>
    <property type="project" value="UniProtKB-SubCell"/>
</dbReference>
<comment type="subcellular location">
    <subcellularLocation>
        <location evidence="1">Cytoplasm</location>
    </subcellularLocation>
</comment>
<name>A0A643C8D9_BALPH</name>